<reference evidence="3" key="1">
    <citation type="journal article" date="2019" name="Int. J. Syst. Evol. Microbiol.">
        <title>The Global Catalogue of Microorganisms (GCM) 10K type strain sequencing project: providing services to taxonomists for standard genome sequencing and annotation.</title>
        <authorList>
            <consortium name="The Broad Institute Genomics Platform"/>
            <consortium name="The Broad Institute Genome Sequencing Center for Infectious Disease"/>
            <person name="Wu L."/>
            <person name="Ma J."/>
        </authorList>
    </citation>
    <scope>NUCLEOTIDE SEQUENCE [LARGE SCALE GENOMIC DNA]</scope>
    <source>
        <strain evidence="3">JCM 4087</strain>
    </source>
</reference>
<dbReference type="RefSeq" id="WP_263341855.1">
    <property type="nucleotide sequence ID" value="NZ_JAGSYH010000008.1"/>
</dbReference>
<dbReference type="Proteomes" id="UP001596091">
    <property type="component" value="Unassembled WGS sequence"/>
</dbReference>
<gene>
    <name evidence="2" type="ORF">ACFPT7_24380</name>
</gene>
<feature type="signal peptide" evidence="1">
    <location>
        <begin position="1"/>
        <end position="27"/>
    </location>
</feature>
<proteinExistence type="predicted"/>
<evidence type="ECO:0000256" key="1">
    <source>
        <dbReference type="SAM" id="SignalP"/>
    </source>
</evidence>
<feature type="chain" id="PRO_5046085907" description="WxL domain-containing protein" evidence="1">
    <location>
        <begin position="28"/>
        <end position="192"/>
    </location>
</feature>
<organism evidence="2 3">
    <name type="scientific">Acidicapsa dinghuensis</name>
    <dbReference type="NCBI Taxonomy" id="2218256"/>
    <lineage>
        <taxon>Bacteria</taxon>
        <taxon>Pseudomonadati</taxon>
        <taxon>Acidobacteriota</taxon>
        <taxon>Terriglobia</taxon>
        <taxon>Terriglobales</taxon>
        <taxon>Acidobacteriaceae</taxon>
        <taxon>Acidicapsa</taxon>
    </lineage>
</organism>
<accession>A0ABW1EQB2</accession>
<comment type="caution">
    <text evidence="2">The sequence shown here is derived from an EMBL/GenBank/DDBJ whole genome shotgun (WGS) entry which is preliminary data.</text>
</comment>
<keyword evidence="3" id="KW-1185">Reference proteome</keyword>
<evidence type="ECO:0000313" key="2">
    <source>
        <dbReference type="EMBL" id="MFC5865465.1"/>
    </source>
</evidence>
<sequence length="192" mass="19642">MKTSRRLLCRLCRITTAGLMLSTVCMAFGQVNSNSVAISLTATLGEVLSISATPSSVSFTLVQGATATGSSPVAIQTTWLLLPTRANLILDGYFSSATAALTDGATTPDNIPTSSVLGEVPTGTPTTFTAFTQSTALGPTGAGLTLFTLPLTALNRAGTRTDNLSLEINLSALPQLPAGTYTGTLTLQAQAL</sequence>
<name>A0ABW1EQB2_9BACT</name>
<dbReference type="EMBL" id="JBHSPH010000020">
    <property type="protein sequence ID" value="MFC5865465.1"/>
    <property type="molecule type" value="Genomic_DNA"/>
</dbReference>
<keyword evidence="1" id="KW-0732">Signal</keyword>
<evidence type="ECO:0008006" key="4">
    <source>
        <dbReference type="Google" id="ProtNLM"/>
    </source>
</evidence>
<evidence type="ECO:0000313" key="3">
    <source>
        <dbReference type="Proteomes" id="UP001596091"/>
    </source>
</evidence>
<protein>
    <recommendedName>
        <fullName evidence="4">WxL domain-containing protein</fullName>
    </recommendedName>
</protein>